<evidence type="ECO:0000313" key="7">
    <source>
        <dbReference type="WBParaSite" id="PgR052_g059_t03"/>
    </source>
</evidence>
<organism evidence="6 7">
    <name type="scientific">Parascaris univalens</name>
    <name type="common">Nematode worm</name>
    <dbReference type="NCBI Taxonomy" id="6257"/>
    <lineage>
        <taxon>Eukaryota</taxon>
        <taxon>Metazoa</taxon>
        <taxon>Ecdysozoa</taxon>
        <taxon>Nematoda</taxon>
        <taxon>Chromadorea</taxon>
        <taxon>Rhabditida</taxon>
        <taxon>Spirurina</taxon>
        <taxon>Ascaridomorpha</taxon>
        <taxon>Ascaridoidea</taxon>
        <taxon>Ascarididae</taxon>
        <taxon>Parascaris</taxon>
    </lineage>
</organism>
<name>A0A915BS53_PARUN</name>
<proteinExistence type="inferred from homology"/>
<dbReference type="Gene3D" id="3.40.50.150">
    <property type="entry name" value="Vaccinia Virus protein VP39"/>
    <property type="match status" value="1"/>
</dbReference>
<dbReference type="SUPFAM" id="SSF53335">
    <property type="entry name" value="S-adenosyl-L-methionine-dependent methyltransferases"/>
    <property type="match status" value="1"/>
</dbReference>
<evidence type="ECO:0000256" key="1">
    <source>
        <dbReference type="ARBA" id="ARBA00022603"/>
    </source>
</evidence>
<dbReference type="PANTHER" id="PTHR43648:SF1">
    <property type="entry name" value="ELECTRON TRANSFER FLAVOPROTEIN BETA SUBUNIT LYSINE METHYLTRANSFERASE"/>
    <property type="match status" value="1"/>
</dbReference>
<protein>
    <recommendedName>
        <fullName evidence="5">ETFB lysine methyltransferase</fullName>
    </recommendedName>
    <alternativeName>
        <fullName evidence="4">Protein N-lysine methyltransferase METTL20</fullName>
    </alternativeName>
</protein>
<dbReference type="Proteomes" id="UP000887569">
    <property type="component" value="Unplaced"/>
</dbReference>
<dbReference type="WBParaSite" id="PgR052_g059_t03">
    <property type="protein sequence ID" value="PgR052_g059_t03"/>
    <property type="gene ID" value="PgR052_g059"/>
</dbReference>
<dbReference type="GO" id="GO:0016279">
    <property type="term" value="F:protein-lysine N-methyltransferase activity"/>
    <property type="evidence" value="ECO:0007669"/>
    <property type="project" value="TreeGrafter"/>
</dbReference>
<dbReference type="CDD" id="cd02440">
    <property type="entry name" value="AdoMet_MTases"/>
    <property type="match status" value="1"/>
</dbReference>
<dbReference type="AlphaFoldDB" id="A0A915BS53"/>
<sequence length="321" mass="36449">MKEEGRVWSIVRNSQGTYKGEKSTIAAFSIVWVWLLKFELSHGSRLYSKCPRMILVIHGIVLEADVVDSQRKHSCLRFAIMVALSTRQVVKWILRNTCKSRESLTPEIELRLITETCPMWMSTPDQCPLRDPYWAFYWPGGQALTRFILDNHQLFVGSHVLDFGAGCGATSIAAIRSGAQQVLTNDIDINAILAARLNFKLNKTAHWNVTFSNANLLLPYNDPVWSAFTSGQKSYVLLGDMFYDTEFAAVVLKWLQRVRNQSDVSILVGDPGRHPLADQNHRSRIGVEFKECLIDEYALPGYVTKEHYGFTSSKVFQLDLL</sequence>
<dbReference type="InterPro" id="IPR029063">
    <property type="entry name" value="SAM-dependent_MTases_sf"/>
</dbReference>
<evidence type="ECO:0000256" key="2">
    <source>
        <dbReference type="ARBA" id="ARBA00022679"/>
    </source>
</evidence>
<reference evidence="7" key="1">
    <citation type="submission" date="2022-11" db="UniProtKB">
        <authorList>
            <consortium name="WormBaseParasite"/>
        </authorList>
    </citation>
    <scope>IDENTIFICATION</scope>
</reference>
<dbReference type="GO" id="GO:0005759">
    <property type="term" value="C:mitochondrial matrix"/>
    <property type="evidence" value="ECO:0007669"/>
    <property type="project" value="TreeGrafter"/>
</dbReference>
<dbReference type="PANTHER" id="PTHR43648">
    <property type="entry name" value="ELECTRON TRANSFER FLAVOPROTEIN BETA SUBUNIT LYSINE METHYLTRANSFERASE"/>
    <property type="match status" value="1"/>
</dbReference>
<dbReference type="InterPro" id="IPR050078">
    <property type="entry name" value="Ribosomal_L11_MeTrfase_PrmA"/>
</dbReference>
<keyword evidence="1" id="KW-0489">Methyltransferase</keyword>
<dbReference type="Pfam" id="PF06325">
    <property type="entry name" value="PrmA"/>
    <property type="match status" value="1"/>
</dbReference>
<evidence type="ECO:0000256" key="3">
    <source>
        <dbReference type="ARBA" id="ARBA00037932"/>
    </source>
</evidence>
<accession>A0A915BS53</accession>
<comment type="similarity">
    <text evidence="3">Belongs to the methyltransferase superfamily. ETFBKMT family.</text>
</comment>
<evidence type="ECO:0000256" key="4">
    <source>
        <dbReference type="ARBA" id="ARBA00041867"/>
    </source>
</evidence>
<evidence type="ECO:0000313" key="6">
    <source>
        <dbReference type="Proteomes" id="UP000887569"/>
    </source>
</evidence>
<dbReference type="GO" id="GO:0032259">
    <property type="term" value="P:methylation"/>
    <property type="evidence" value="ECO:0007669"/>
    <property type="project" value="UniProtKB-KW"/>
</dbReference>
<keyword evidence="2" id="KW-0808">Transferase</keyword>
<keyword evidence="6" id="KW-1185">Reference proteome</keyword>
<evidence type="ECO:0000256" key="5">
    <source>
        <dbReference type="ARBA" id="ARBA00042266"/>
    </source>
</evidence>